<evidence type="ECO:0000313" key="3">
    <source>
        <dbReference type="Proteomes" id="UP000688947"/>
    </source>
</evidence>
<evidence type="ECO:0000313" key="2">
    <source>
        <dbReference type="EMBL" id="KAG6945710.1"/>
    </source>
</evidence>
<name>A0A8T1TNW7_9STRA</name>
<sequence length="70" mass="8042">CARVKSHDSTHSHQVDEDVFNKYAEPRKITSAATRGVVRTTWQGGAKRKKIPRYLKGCPENRFARRMSII</sequence>
<dbReference type="OrthoDB" id="126930at2759"/>
<gene>
    <name evidence="2" type="ORF">JG687_00017121</name>
</gene>
<evidence type="ECO:0000256" key="1">
    <source>
        <dbReference type="SAM" id="MobiDB-lite"/>
    </source>
</evidence>
<accession>A0A8T1TNW7</accession>
<dbReference type="Proteomes" id="UP000688947">
    <property type="component" value="Unassembled WGS sequence"/>
</dbReference>
<feature type="non-terminal residue" evidence="2">
    <location>
        <position position="1"/>
    </location>
</feature>
<dbReference type="EMBL" id="JAENGZ010001902">
    <property type="protein sequence ID" value="KAG6945710.1"/>
    <property type="molecule type" value="Genomic_DNA"/>
</dbReference>
<organism evidence="2 3">
    <name type="scientific">Phytophthora cactorum</name>
    <dbReference type="NCBI Taxonomy" id="29920"/>
    <lineage>
        <taxon>Eukaryota</taxon>
        <taxon>Sar</taxon>
        <taxon>Stramenopiles</taxon>
        <taxon>Oomycota</taxon>
        <taxon>Peronosporomycetes</taxon>
        <taxon>Peronosporales</taxon>
        <taxon>Peronosporaceae</taxon>
        <taxon>Phytophthora</taxon>
    </lineage>
</organism>
<proteinExistence type="predicted"/>
<dbReference type="AlphaFoldDB" id="A0A8T1TNW7"/>
<comment type="caution">
    <text evidence="2">The sequence shown here is derived from an EMBL/GenBank/DDBJ whole genome shotgun (WGS) entry which is preliminary data.</text>
</comment>
<reference evidence="2" key="1">
    <citation type="submission" date="2021-01" db="EMBL/GenBank/DDBJ databases">
        <title>Phytophthora aleatoria, a newly-described species from Pinus radiata is distinct from Phytophthora cactorum isolates based on comparative genomics.</title>
        <authorList>
            <person name="Mcdougal R."/>
            <person name="Panda P."/>
            <person name="Williams N."/>
            <person name="Studholme D.J."/>
        </authorList>
    </citation>
    <scope>NUCLEOTIDE SEQUENCE</scope>
    <source>
        <strain evidence="2">NZFS 3830</strain>
    </source>
</reference>
<feature type="region of interest" description="Disordered" evidence="1">
    <location>
        <begin position="1"/>
        <end position="20"/>
    </location>
</feature>
<protein>
    <submittedName>
        <fullName evidence="2">Uncharacterized protein</fullName>
    </submittedName>
</protein>